<feature type="domain" description="Luciferase-like" evidence="5">
    <location>
        <begin position="2"/>
        <end position="218"/>
    </location>
</feature>
<gene>
    <name evidence="6" type="ORF">KIH74_13685</name>
</gene>
<evidence type="ECO:0000256" key="4">
    <source>
        <dbReference type="ARBA" id="ARBA00023033"/>
    </source>
</evidence>
<dbReference type="Gene3D" id="3.20.20.30">
    <property type="entry name" value="Luciferase-like domain"/>
    <property type="match status" value="1"/>
</dbReference>
<dbReference type="InterPro" id="IPR036661">
    <property type="entry name" value="Luciferase-like_sf"/>
</dbReference>
<keyword evidence="7" id="KW-1185">Reference proteome</keyword>
<evidence type="ECO:0000256" key="2">
    <source>
        <dbReference type="ARBA" id="ARBA00022643"/>
    </source>
</evidence>
<proteinExistence type="predicted"/>
<evidence type="ECO:0000313" key="7">
    <source>
        <dbReference type="Proteomes" id="UP001197247"/>
    </source>
</evidence>
<dbReference type="Proteomes" id="UP001197247">
    <property type="component" value="Unassembled WGS sequence"/>
</dbReference>
<keyword evidence="1" id="KW-0285">Flavoprotein</keyword>
<evidence type="ECO:0000256" key="3">
    <source>
        <dbReference type="ARBA" id="ARBA00023002"/>
    </source>
</evidence>
<sequence length="305" mass="32229">MLAAVRLAEAAGLDAVTLTDDGPDPAGLLARLAAVTERIGLIGTLPAAHGDPLELARRLADLDFLSGGRVGWHVGSDNPTGAARFGALEEPGRPERARRRTEAVGAVLARWNRRNDLLSAQGRPVLVWPGGAEVAGVADVVIHARSTAHDNRDPEHGRGERAGIARSRAFRTAVRATAHAAGRDPDAVLVLPAVTTLLSSTEHEAREVTPLPARRDGHRAVAGTPGRVADELERWVRAGAADGFDVVPGGDGPDALEAFTEHLVPELRRRGLFRDGYENRTLRGHLGLPVAPAGRRRAASLTGSR</sequence>
<comment type="caution">
    <text evidence="6">The sequence shown here is derived from an EMBL/GenBank/DDBJ whole genome shotgun (WGS) entry which is preliminary data.</text>
</comment>
<dbReference type="PANTHER" id="PTHR30011">
    <property type="entry name" value="ALKANESULFONATE MONOOXYGENASE-RELATED"/>
    <property type="match status" value="1"/>
</dbReference>
<evidence type="ECO:0000256" key="1">
    <source>
        <dbReference type="ARBA" id="ARBA00022630"/>
    </source>
</evidence>
<keyword evidence="4" id="KW-0503">Monooxygenase</keyword>
<reference evidence="6 7" key="1">
    <citation type="submission" date="2021-05" db="EMBL/GenBank/DDBJ databases">
        <title>Kineosporia and Streptomyces sp. nov. two new marine actinobacteria isolated from Coral.</title>
        <authorList>
            <person name="Buangrab K."/>
            <person name="Sutthacheep M."/>
            <person name="Yeemin T."/>
            <person name="Harunari E."/>
            <person name="Igarashi Y."/>
            <person name="Kanchanasin P."/>
            <person name="Tanasupawat S."/>
            <person name="Phongsopitanun W."/>
        </authorList>
    </citation>
    <scope>NUCLEOTIDE SEQUENCE [LARGE SCALE GENOMIC DNA]</scope>
    <source>
        <strain evidence="6 7">J2-2</strain>
    </source>
</reference>
<dbReference type="SUPFAM" id="SSF51679">
    <property type="entry name" value="Bacterial luciferase-like"/>
    <property type="match status" value="1"/>
</dbReference>
<keyword evidence="2" id="KW-0288">FMN</keyword>
<evidence type="ECO:0000313" key="6">
    <source>
        <dbReference type="EMBL" id="MBT0769984.1"/>
    </source>
</evidence>
<dbReference type="EMBL" id="JAHBAY010000005">
    <property type="protein sequence ID" value="MBT0769984.1"/>
    <property type="molecule type" value="Genomic_DNA"/>
</dbReference>
<dbReference type="PANTHER" id="PTHR30011:SF16">
    <property type="entry name" value="C2H2 FINGER DOMAIN TRANSCRIPTION FACTOR (EUROFUNG)-RELATED"/>
    <property type="match status" value="1"/>
</dbReference>
<organism evidence="6 7">
    <name type="scientific">Kineosporia corallincola</name>
    <dbReference type="NCBI Taxonomy" id="2835133"/>
    <lineage>
        <taxon>Bacteria</taxon>
        <taxon>Bacillati</taxon>
        <taxon>Actinomycetota</taxon>
        <taxon>Actinomycetes</taxon>
        <taxon>Kineosporiales</taxon>
        <taxon>Kineosporiaceae</taxon>
        <taxon>Kineosporia</taxon>
    </lineage>
</organism>
<name>A0ABS5TFX0_9ACTN</name>
<dbReference type="InterPro" id="IPR051260">
    <property type="entry name" value="Diverse_substr_monoxygenases"/>
</dbReference>
<dbReference type="Pfam" id="PF00296">
    <property type="entry name" value="Bac_luciferase"/>
    <property type="match status" value="1"/>
</dbReference>
<protein>
    <submittedName>
        <fullName evidence="6">LLM class flavin-dependent oxidoreductase</fullName>
    </submittedName>
</protein>
<keyword evidence="3" id="KW-0560">Oxidoreductase</keyword>
<evidence type="ECO:0000259" key="5">
    <source>
        <dbReference type="Pfam" id="PF00296"/>
    </source>
</evidence>
<accession>A0ABS5TFX0</accession>
<dbReference type="InterPro" id="IPR011251">
    <property type="entry name" value="Luciferase-like_dom"/>
</dbReference>